<dbReference type="PANTHER" id="PTHR43712">
    <property type="entry name" value="PUTATIVE (AFU_ORTHOLOGUE AFUA_4G14580)-RELATED"/>
    <property type="match status" value="1"/>
</dbReference>
<dbReference type="PROSITE" id="PS51683">
    <property type="entry name" value="SAM_OMT_II"/>
    <property type="match status" value="1"/>
</dbReference>
<dbReference type="PANTHER" id="PTHR43712:SF2">
    <property type="entry name" value="O-METHYLTRANSFERASE CICE"/>
    <property type="match status" value="1"/>
</dbReference>
<evidence type="ECO:0000256" key="7">
    <source>
        <dbReference type="ARBA" id="ARBA00043054"/>
    </source>
</evidence>
<keyword evidence="1" id="KW-0489">Methyltransferase</keyword>
<proteinExistence type="predicted"/>
<dbReference type="InterPro" id="IPR001077">
    <property type="entry name" value="COMT_C"/>
</dbReference>
<dbReference type="GO" id="GO:0032259">
    <property type="term" value="P:methylation"/>
    <property type="evidence" value="ECO:0007669"/>
    <property type="project" value="UniProtKB-KW"/>
</dbReference>
<dbReference type="SUPFAM" id="SSF53335">
    <property type="entry name" value="S-adenosyl-L-methionine-dependent methyltransferases"/>
    <property type="match status" value="1"/>
</dbReference>
<dbReference type="Pfam" id="PF00891">
    <property type="entry name" value="Methyltransf_2"/>
    <property type="match status" value="1"/>
</dbReference>
<sequence length="234" mass="26546">RHTYLLDVLMAFAPVSSLVVDDLPKFFSMMYHQLINQAIYTFAELGIADRLINVPLDRGFTVEEIIGDNKLQWNRDLLYRILRACIYSGIIETINDGKHFIRTTSGIMMMSDHPSHVRDFIRFSFGPLCTRASLHLPNMVRREGTGIGIARASDGKDIYTLMSQPDQEEFLKIFSGSMTIFSMQTGSQLITTIDFGRFKTIVDIGGNRGTFLAQLLERYPSSKHGIIFDLSHIV</sequence>
<name>A0A820HFA3_9BILA</name>
<evidence type="ECO:0000256" key="3">
    <source>
        <dbReference type="ARBA" id="ARBA00022691"/>
    </source>
</evidence>
<dbReference type="AlphaFoldDB" id="A0A820HFA3"/>
<dbReference type="SUPFAM" id="SSF46785">
    <property type="entry name" value="Winged helix' DNA-binding domain"/>
    <property type="match status" value="1"/>
</dbReference>
<gene>
    <name evidence="10" type="ORF">JBS370_LOCUS40095</name>
</gene>
<evidence type="ECO:0000256" key="5">
    <source>
        <dbReference type="ARBA" id="ARBA00039116"/>
    </source>
</evidence>
<comment type="function">
    <text evidence="4">Catalyzes the transfer of a methyl group onto N-acetylserotonin, producing melatonin (N-acetyl-5-methoxytryptamine).</text>
</comment>
<feature type="non-terminal residue" evidence="10">
    <location>
        <position position="1"/>
    </location>
</feature>
<feature type="chain" id="PRO_5032906933" description="Acetylserotonin O-methyltransferase" evidence="8">
    <location>
        <begin position="18"/>
        <end position="234"/>
    </location>
</feature>
<dbReference type="GO" id="GO:0017096">
    <property type="term" value="F:acetylserotonin O-methyltransferase activity"/>
    <property type="evidence" value="ECO:0007669"/>
    <property type="project" value="UniProtKB-EC"/>
</dbReference>
<evidence type="ECO:0000259" key="9">
    <source>
        <dbReference type="Pfam" id="PF00891"/>
    </source>
</evidence>
<dbReference type="InterPro" id="IPR016461">
    <property type="entry name" value="COMT-like"/>
</dbReference>
<evidence type="ECO:0000256" key="2">
    <source>
        <dbReference type="ARBA" id="ARBA00022679"/>
    </source>
</evidence>
<feature type="non-terminal residue" evidence="10">
    <location>
        <position position="234"/>
    </location>
</feature>
<protein>
    <recommendedName>
        <fullName evidence="6">Acetylserotonin O-methyltransferase</fullName>
        <ecNumber evidence="5">2.1.1.4</ecNumber>
    </recommendedName>
    <alternativeName>
        <fullName evidence="7">Hydroxyindole O-methyltransferase</fullName>
    </alternativeName>
</protein>
<dbReference type="InterPro" id="IPR029063">
    <property type="entry name" value="SAM-dependent_MTases_sf"/>
</dbReference>
<evidence type="ECO:0000313" key="11">
    <source>
        <dbReference type="Proteomes" id="UP000663836"/>
    </source>
</evidence>
<reference evidence="10" key="1">
    <citation type="submission" date="2021-02" db="EMBL/GenBank/DDBJ databases">
        <authorList>
            <person name="Nowell W R."/>
        </authorList>
    </citation>
    <scope>NUCLEOTIDE SEQUENCE</scope>
</reference>
<feature type="domain" description="O-methyltransferase C-terminal" evidence="9">
    <location>
        <begin position="157"/>
        <end position="234"/>
    </location>
</feature>
<dbReference type="InterPro" id="IPR036388">
    <property type="entry name" value="WH-like_DNA-bd_sf"/>
</dbReference>
<dbReference type="Proteomes" id="UP000663836">
    <property type="component" value="Unassembled WGS sequence"/>
</dbReference>
<evidence type="ECO:0000256" key="1">
    <source>
        <dbReference type="ARBA" id="ARBA00022603"/>
    </source>
</evidence>
<comment type="caution">
    <text evidence="10">The sequence shown here is derived from an EMBL/GenBank/DDBJ whole genome shotgun (WGS) entry which is preliminary data.</text>
</comment>
<feature type="signal peptide" evidence="8">
    <location>
        <begin position="1"/>
        <end position="17"/>
    </location>
</feature>
<keyword evidence="2" id="KW-0808">Transferase</keyword>
<keyword evidence="3" id="KW-0949">S-adenosyl-L-methionine</keyword>
<dbReference type="EC" id="2.1.1.4" evidence="5"/>
<dbReference type="Gene3D" id="3.40.50.150">
    <property type="entry name" value="Vaccinia Virus protein VP39"/>
    <property type="match status" value="1"/>
</dbReference>
<evidence type="ECO:0000256" key="8">
    <source>
        <dbReference type="SAM" id="SignalP"/>
    </source>
</evidence>
<dbReference type="EMBL" id="CAJOBD010033118">
    <property type="protein sequence ID" value="CAF4291907.1"/>
    <property type="molecule type" value="Genomic_DNA"/>
</dbReference>
<evidence type="ECO:0000256" key="4">
    <source>
        <dbReference type="ARBA" id="ARBA00037645"/>
    </source>
</evidence>
<evidence type="ECO:0000256" key="6">
    <source>
        <dbReference type="ARBA" id="ARBA00040730"/>
    </source>
</evidence>
<dbReference type="InterPro" id="IPR036390">
    <property type="entry name" value="WH_DNA-bd_sf"/>
</dbReference>
<organism evidence="10 11">
    <name type="scientific">Rotaria sordida</name>
    <dbReference type="NCBI Taxonomy" id="392033"/>
    <lineage>
        <taxon>Eukaryota</taxon>
        <taxon>Metazoa</taxon>
        <taxon>Spiralia</taxon>
        <taxon>Gnathifera</taxon>
        <taxon>Rotifera</taxon>
        <taxon>Eurotatoria</taxon>
        <taxon>Bdelloidea</taxon>
        <taxon>Philodinida</taxon>
        <taxon>Philodinidae</taxon>
        <taxon>Rotaria</taxon>
    </lineage>
</organism>
<keyword evidence="8" id="KW-0732">Signal</keyword>
<dbReference type="Gene3D" id="1.10.10.10">
    <property type="entry name" value="Winged helix-like DNA-binding domain superfamily/Winged helix DNA-binding domain"/>
    <property type="match status" value="1"/>
</dbReference>
<evidence type="ECO:0000313" key="10">
    <source>
        <dbReference type="EMBL" id="CAF4291907.1"/>
    </source>
</evidence>
<accession>A0A820HFA3</accession>